<accession>A0A1H8C5I5</accession>
<protein>
    <submittedName>
        <fullName evidence="4">LysM domain-containing protein</fullName>
    </submittedName>
</protein>
<dbReference type="InterPro" id="IPR018392">
    <property type="entry name" value="LysM"/>
</dbReference>
<evidence type="ECO:0000256" key="1">
    <source>
        <dbReference type="SAM" id="MobiDB-lite"/>
    </source>
</evidence>
<keyword evidence="2" id="KW-1133">Transmembrane helix</keyword>
<dbReference type="Gene3D" id="2.60.40.10">
    <property type="entry name" value="Immunoglobulins"/>
    <property type="match status" value="1"/>
</dbReference>
<dbReference type="PROSITE" id="PS51782">
    <property type="entry name" value="LYSM"/>
    <property type="match status" value="1"/>
</dbReference>
<feature type="region of interest" description="Disordered" evidence="1">
    <location>
        <begin position="315"/>
        <end position="366"/>
    </location>
</feature>
<dbReference type="Gene3D" id="3.10.350.10">
    <property type="entry name" value="LysM domain"/>
    <property type="match status" value="1"/>
</dbReference>
<organism evidence="4 5">
    <name type="scientific">Gemmobacter aquatilis</name>
    <dbReference type="NCBI Taxonomy" id="933059"/>
    <lineage>
        <taxon>Bacteria</taxon>
        <taxon>Pseudomonadati</taxon>
        <taxon>Pseudomonadota</taxon>
        <taxon>Alphaproteobacteria</taxon>
        <taxon>Rhodobacterales</taxon>
        <taxon>Paracoccaceae</taxon>
        <taxon>Gemmobacter</taxon>
    </lineage>
</organism>
<dbReference type="STRING" id="933059.SAMN04488103_102400"/>
<dbReference type="InterPro" id="IPR013783">
    <property type="entry name" value="Ig-like_fold"/>
</dbReference>
<keyword evidence="2" id="KW-0812">Transmembrane</keyword>
<feature type="transmembrane region" description="Helical" evidence="2">
    <location>
        <begin position="12"/>
        <end position="36"/>
    </location>
</feature>
<reference evidence="4 5" key="1">
    <citation type="submission" date="2016-10" db="EMBL/GenBank/DDBJ databases">
        <authorList>
            <person name="de Groot N.N."/>
        </authorList>
    </citation>
    <scope>NUCLEOTIDE SEQUENCE [LARGE SCALE GENOMIC DNA]</scope>
    <source>
        <strain evidence="4 5">DSM 3857</strain>
    </source>
</reference>
<dbReference type="RefSeq" id="WP_245749383.1">
    <property type="nucleotide sequence ID" value="NZ_FOCE01000002.1"/>
</dbReference>
<evidence type="ECO:0000256" key="2">
    <source>
        <dbReference type="SAM" id="Phobius"/>
    </source>
</evidence>
<evidence type="ECO:0000259" key="3">
    <source>
        <dbReference type="PROSITE" id="PS51782"/>
    </source>
</evidence>
<feature type="compositionally biased region" description="Low complexity" evidence="1">
    <location>
        <begin position="322"/>
        <end position="366"/>
    </location>
</feature>
<dbReference type="PANTHER" id="PTHR34700:SF4">
    <property type="entry name" value="PHAGE-LIKE ELEMENT PBSX PROTEIN XKDP"/>
    <property type="match status" value="1"/>
</dbReference>
<keyword evidence="2" id="KW-0472">Membrane</keyword>
<proteinExistence type="predicted"/>
<name>A0A1H8C5I5_9RHOB</name>
<dbReference type="EMBL" id="FOCE01000002">
    <property type="protein sequence ID" value="SEM90451.1"/>
    <property type="molecule type" value="Genomic_DNA"/>
</dbReference>
<evidence type="ECO:0000313" key="4">
    <source>
        <dbReference type="EMBL" id="SEM90451.1"/>
    </source>
</evidence>
<keyword evidence="5" id="KW-1185">Reference proteome</keyword>
<dbReference type="SMART" id="SM00257">
    <property type="entry name" value="LysM"/>
    <property type="match status" value="1"/>
</dbReference>
<gene>
    <name evidence="4" type="ORF">SAMN04488103_102400</name>
</gene>
<evidence type="ECO:0000313" key="5">
    <source>
        <dbReference type="Proteomes" id="UP000198761"/>
    </source>
</evidence>
<dbReference type="InterPro" id="IPR036779">
    <property type="entry name" value="LysM_dom_sf"/>
</dbReference>
<sequence>MANKGDGQGGAGLGSAAQVALLVAGVAALAVLLWYAQRPEPVPEAAPPAPLAAPVAAPPASSAAPEVVAPVAPAAPEAATAQPEPAPVSPPSFDTVRITPEGEALVAGRAVAGGSVSLRVDGTEAARVTANGQGDFVAMFSLSPSDAPRTLTLALIQPEGPLLSPDSVVLEPISPALAEASGAEGSVPPPAAEPPTAILLSEAGAKVLQGPVAATEGGVTIAAITYTPDGAVQLSGLGTADAVVRLYLDNAVVGEAPVSATGAWSTVLRDVAPGLYTLRADQVDAAGKVGARFETPFQRETLEALAAALKPRAATGTPVPRSAAEPAPDAVAAVPPAAPSAEAPATDTPVVSAASPASAEPAPPVTVTVQPGFTLWRIARETFGDGVMYVKVFDANKGQIRDPDLIYPGQVFVIPEQ</sequence>
<dbReference type="Pfam" id="PF01476">
    <property type="entry name" value="LysM"/>
    <property type="match status" value="1"/>
</dbReference>
<dbReference type="AlphaFoldDB" id="A0A1H8C5I5"/>
<dbReference type="CDD" id="cd00118">
    <property type="entry name" value="LysM"/>
    <property type="match status" value="1"/>
</dbReference>
<dbReference type="InterPro" id="IPR052196">
    <property type="entry name" value="Bact_Kbp"/>
</dbReference>
<dbReference type="PANTHER" id="PTHR34700">
    <property type="entry name" value="POTASSIUM BINDING PROTEIN KBP"/>
    <property type="match status" value="1"/>
</dbReference>
<feature type="domain" description="LysM" evidence="3">
    <location>
        <begin position="365"/>
        <end position="414"/>
    </location>
</feature>
<dbReference type="Proteomes" id="UP000198761">
    <property type="component" value="Unassembled WGS sequence"/>
</dbReference>